<name>A0A5D3DZP5_CUCMM</name>
<comment type="caution">
    <text evidence="2">The sequence shown here is derived from an EMBL/GenBank/DDBJ whole genome shotgun (WGS) entry which is preliminary data.</text>
</comment>
<dbReference type="EMBL" id="SSTD01001877">
    <property type="protein sequence ID" value="TYK28984.1"/>
    <property type="molecule type" value="Genomic_DNA"/>
</dbReference>
<dbReference type="Proteomes" id="UP000321947">
    <property type="component" value="Unassembled WGS sequence"/>
</dbReference>
<feature type="compositionally biased region" description="Acidic residues" evidence="1">
    <location>
        <begin position="173"/>
        <end position="187"/>
    </location>
</feature>
<proteinExistence type="predicted"/>
<dbReference type="AlphaFoldDB" id="A0A5D3DZP5"/>
<evidence type="ECO:0000256" key="1">
    <source>
        <dbReference type="SAM" id="MobiDB-lite"/>
    </source>
</evidence>
<feature type="compositionally biased region" description="Low complexity" evidence="1">
    <location>
        <begin position="234"/>
        <end position="253"/>
    </location>
</feature>
<reference evidence="2 3" key="1">
    <citation type="submission" date="2019-08" db="EMBL/GenBank/DDBJ databases">
        <title>Draft genome sequences of two oriental melons (Cucumis melo L. var makuwa).</title>
        <authorList>
            <person name="Kwon S.-Y."/>
        </authorList>
    </citation>
    <scope>NUCLEOTIDE SEQUENCE [LARGE SCALE GENOMIC DNA]</scope>
    <source>
        <strain evidence="3">cv. Chang Bougi</strain>
        <tissue evidence="2">Leaf</tissue>
    </source>
</reference>
<gene>
    <name evidence="2" type="ORF">E5676_scaffold120G00820</name>
</gene>
<evidence type="ECO:0008006" key="4">
    <source>
        <dbReference type="Google" id="ProtNLM"/>
    </source>
</evidence>
<protein>
    <recommendedName>
        <fullName evidence="4">Protein MNN4-like</fullName>
    </recommendedName>
</protein>
<feature type="region of interest" description="Disordered" evidence="1">
    <location>
        <begin position="168"/>
        <end position="305"/>
    </location>
</feature>
<accession>A0A5D3DZP5</accession>
<evidence type="ECO:0000313" key="3">
    <source>
        <dbReference type="Proteomes" id="UP000321947"/>
    </source>
</evidence>
<organism evidence="2 3">
    <name type="scientific">Cucumis melo var. makuwa</name>
    <name type="common">Oriental melon</name>
    <dbReference type="NCBI Taxonomy" id="1194695"/>
    <lineage>
        <taxon>Eukaryota</taxon>
        <taxon>Viridiplantae</taxon>
        <taxon>Streptophyta</taxon>
        <taxon>Embryophyta</taxon>
        <taxon>Tracheophyta</taxon>
        <taxon>Spermatophyta</taxon>
        <taxon>Magnoliopsida</taxon>
        <taxon>eudicotyledons</taxon>
        <taxon>Gunneridae</taxon>
        <taxon>Pentapetalae</taxon>
        <taxon>rosids</taxon>
        <taxon>fabids</taxon>
        <taxon>Cucurbitales</taxon>
        <taxon>Cucurbitaceae</taxon>
        <taxon>Benincaseae</taxon>
        <taxon>Cucumis</taxon>
    </lineage>
</organism>
<sequence length="372" mass="42729">MLQECGCGAIQRMLNNVDTPNEIVDTTLTYIRHDCEDRWVDKEARKERNNDYFDDAIRDCASRIDELVAKHKNENILIDALGFKEHGGHVRGVGGFVSPSPYFNIIKEKEKMITPEVEICYKEEDDSRCKSYKKRMKDDVCSLSILRRIIAIHKNKARLKRLNNKKEGQVEVTDVEVSEEEERDEDEVPLKHKRQVEEEASRSKRVKTSKAKDSKKTLPHASTISPKKKKLTNTFSPTKSKSKSFKATTSRSSPKIQNQSPHNLKPNHQALPRNPNSPFLIKVDGEMSLPSPPKQVVKASTQNTRMKEVVREDEEEVDENYNLKFIDDYVCKPMNNGFEDVIQCKSNLQEMHLCKKQCSQLGLDEPAQGRNE</sequence>
<evidence type="ECO:0000313" key="2">
    <source>
        <dbReference type="EMBL" id="TYK28984.1"/>
    </source>
</evidence>